<keyword evidence="1" id="KW-1133">Transmembrane helix</keyword>
<accession>A0ABD5SNV0</accession>
<sequence length="288" mass="30194">MTDHSDAVTWSRRASASTLGRLCQYLQVGFFGGMTLLVVALGVAVLVLSAVNGAYERLALFVLLLLIGGPFSLLYLLPLVDDDAARSSIRTWTEHTGYDRLRPLPAAVSVLAGAVVIVGSVAVSPVALLALFLVVPVGTSIGMQLVNSRGEIDPGVGTVRVDGQSFELAELAAVSVRRVPGTGTVVLRPSYATKTRGVTAPGYVSMPRDVYEEARPLLEAAASETERTIRQSRTERVVLVVLGVGALVGAVGAAFLGFERGGDARIILSYIAMLVGCFGIGILTLAAR</sequence>
<protein>
    <recommendedName>
        <fullName evidence="4">PH domain-containing protein</fullName>
    </recommendedName>
</protein>
<gene>
    <name evidence="2" type="ORF">ACFQE6_18325</name>
</gene>
<evidence type="ECO:0008006" key="4">
    <source>
        <dbReference type="Google" id="ProtNLM"/>
    </source>
</evidence>
<proteinExistence type="predicted"/>
<reference evidence="2 3" key="1">
    <citation type="journal article" date="2019" name="Int. J. Syst. Evol. Microbiol.">
        <title>The Global Catalogue of Microorganisms (GCM) 10K type strain sequencing project: providing services to taxonomists for standard genome sequencing and annotation.</title>
        <authorList>
            <consortium name="The Broad Institute Genomics Platform"/>
            <consortium name="The Broad Institute Genome Sequencing Center for Infectious Disease"/>
            <person name="Wu L."/>
            <person name="Ma J."/>
        </authorList>
    </citation>
    <scope>NUCLEOTIDE SEQUENCE [LARGE SCALE GENOMIC DNA]</scope>
    <source>
        <strain evidence="2 3">LMG 29247</strain>
    </source>
</reference>
<dbReference type="AlphaFoldDB" id="A0ABD5SNV0"/>
<name>A0ABD5SNV0_9EURY</name>
<evidence type="ECO:0000313" key="2">
    <source>
        <dbReference type="EMBL" id="MFC6766861.1"/>
    </source>
</evidence>
<feature type="transmembrane region" description="Helical" evidence="1">
    <location>
        <begin position="58"/>
        <end position="77"/>
    </location>
</feature>
<evidence type="ECO:0000313" key="3">
    <source>
        <dbReference type="Proteomes" id="UP001596383"/>
    </source>
</evidence>
<organism evidence="2 3">
    <name type="scientific">Natrinema soli</name>
    <dbReference type="NCBI Taxonomy" id="1930624"/>
    <lineage>
        <taxon>Archaea</taxon>
        <taxon>Methanobacteriati</taxon>
        <taxon>Methanobacteriota</taxon>
        <taxon>Stenosarchaea group</taxon>
        <taxon>Halobacteria</taxon>
        <taxon>Halobacteriales</taxon>
        <taxon>Natrialbaceae</taxon>
        <taxon>Natrinema</taxon>
    </lineage>
</organism>
<comment type="caution">
    <text evidence="2">The sequence shown here is derived from an EMBL/GenBank/DDBJ whole genome shotgun (WGS) entry which is preliminary data.</text>
</comment>
<dbReference type="EMBL" id="JBHSWV010000298">
    <property type="protein sequence ID" value="MFC6766861.1"/>
    <property type="molecule type" value="Genomic_DNA"/>
</dbReference>
<keyword evidence="1" id="KW-0472">Membrane</keyword>
<evidence type="ECO:0000256" key="1">
    <source>
        <dbReference type="SAM" id="Phobius"/>
    </source>
</evidence>
<dbReference type="Proteomes" id="UP001596383">
    <property type="component" value="Unassembled WGS sequence"/>
</dbReference>
<feature type="transmembrane region" description="Helical" evidence="1">
    <location>
        <begin position="264"/>
        <end position="287"/>
    </location>
</feature>
<feature type="transmembrane region" description="Helical" evidence="1">
    <location>
        <begin position="28"/>
        <end position="51"/>
    </location>
</feature>
<dbReference type="RefSeq" id="WP_273739804.1">
    <property type="nucleotide sequence ID" value="NZ_JAQIVI010000298.1"/>
</dbReference>
<keyword evidence="3" id="KW-1185">Reference proteome</keyword>
<keyword evidence="1" id="KW-0812">Transmembrane</keyword>
<feature type="transmembrane region" description="Helical" evidence="1">
    <location>
        <begin position="106"/>
        <end position="135"/>
    </location>
</feature>
<feature type="transmembrane region" description="Helical" evidence="1">
    <location>
        <begin position="237"/>
        <end position="258"/>
    </location>
</feature>